<evidence type="ECO:0000259" key="1">
    <source>
        <dbReference type="Pfam" id="PF21143"/>
    </source>
</evidence>
<keyword evidence="2" id="KW-0378">Hydrolase</keyword>
<feature type="domain" description="RNA helicase aquarius beta-barrel" evidence="1">
    <location>
        <begin position="1"/>
        <end position="149"/>
    </location>
</feature>
<keyword evidence="2" id="KW-0067">ATP-binding</keyword>
<keyword evidence="3" id="KW-1185">Reference proteome</keyword>
<proteinExistence type="predicted"/>
<reference evidence="2" key="1">
    <citation type="submission" date="2023-03" db="EMBL/GenBank/DDBJ databases">
        <authorList>
            <person name="Steffen K."/>
            <person name="Cardenas P."/>
        </authorList>
    </citation>
    <scope>NUCLEOTIDE SEQUENCE</scope>
</reference>
<dbReference type="Pfam" id="PF21143">
    <property type="entry name" value="Aquarius_N_2nd"/>
    <property type="match status" value="1"/>
</dbReference>
<name>A0AA35T932_GEOBA</name>
<evidence type="ECO:0000313" key="3">
    <source>
        <dbReference type="Proteomes" id="UP001174909"/>
    </source>
</evidence>
<evidence type="ECO:0000313" key="2">
    <source>
        <dbReference type="EMBL" id="CAI8042591.1"/>
    </source>
</evidence>
<sequence length="205" mass="23601">MALPITTFSIVEVGKPNVGENRPSRVKADISIELTVNDTVKREWEGLRKHDVCFVLTVRAKMGLQQRFDWSKSFVSQSGVEYVRGCEVEGMLDDNGRVIEEGPDPKPVLSGNSRTFRVWMDTNQYQRDMARVVKGEEDVYETFNVLVKRKPKENNFKAVLETIRALMNAECVVPDWLHDTFLGYGDPSAASYTRYILHMCWTRRF</sequence>
<keyword evidence="2" id="KW-0547">Nucleotide-binding</keyword>
<accession>A0AA35T932</accession>
<dbReference type="AlphaFoldDB" id="A0AA35T932"/>
<protein>
    <submittedName>
        <fullName evidence="2">RNA helicase aquarius</fullName>
    </submittedName>
</protein>
<gene>
    <name evidence="2" type="ORF">GBAR_LOCUS23616</name>
</gene>
<dbReference type="InterPro" id="IPR048966">
    <property type="entry name" value="Aquarius_b-barrel"/>
</dbReference>
<keyword evidence="2" id="KW-0347">Helicase</keyword>
<dbReference type="EMBL" id="CASHTH010003272">
    <property type="protein sequence ID" value="CAI8042591.1"/>
    <property type="molecule type" value="Genomic_DNA"/>
</dbReference>
<organism evidence="2 3">
    <name type="scientific">Geodia barretti</name>
    <name type="common">Barrett's horny sponge</name>
    <dbReference type="NCBI Taxonomy" id="519541"/>
    <lineage>
        <taxon>Eukaryota</taxon>
        <taxon>Metazoa</taxon>
        <taxon>Porifera</taxon>
        <taxon>Demospongiae</taxon>
        <taxon>Heteroscleromorpha</taxon>
        <taxon>Tetractinellida</taxon>
        <taxon>Astrophorina</taxon>
        <taxon>Geodiidae</taxon>
        <taxon>Geodia</taxon>
    </lineage>
</organism>
<dbReference type="Proteomes" id="UP001174909">
    <property type="component" value="Unassembled WGS sequence"/>
</dbReference>
<dbReference type="GO" id="GO:0004386">
    <property type="term" value="F:helicase activity"/>
    <property type="evidence" value="ECO:0007669"/>
    <property type="project" value="UniProtKB-KW"/>
</dbReference>
<comment type="caution">
    <text evidence="2">The sequence shown here is derived from an EMBL/GenBank/DDBJ whole genome shotgun (WGS) entry which is preliminary data.</text>
</comment>